<organism evidence="5 6">
    <name type="scientific">Plastoroseomonas hellenica</name>
    <dbReference type="NCBI Taxonomy" id="2687306"/>
    <lineage>
        <taxon>Bacteria</taxon>
        <taxon>Pseudomonadati</taxon>
        <taxon>Pseudomonadota</taxon>
        <taxon>Alphaproteobacteria</taxon>
        <taxon>Acetobacterales</taxon>
        <taxon>Acetobacteraceae</taxon>
        <taxon>Plastoroseomonas</taxon>
    </lineage>
</organism>
<dbReference type="PRINTS" id="PR00033">
    <property type="entry name" value="HTHASNC"/>
</dbReference>
<dbReference type="Gene3D" id="1.10.10.10">
    <property type="entry name" value="Winged helix-like DNA-binding domain superfamily/Winged helix DNA-binding domain"/>
    <property type="match status" value="1"/>
</dbReference>
<dbReference type="Proteomes" id="UP001196870">
    <property type="component" value="Unassembled WGS sequence"/>
</dbReference>
<keyword evidence="1" id="KW-0805">Transcription regulation</keyword>
<evidence type="ECO:0000256" key="3">
    <source>
        <dbReference type="ARBA" id="ARBA00023163"/>
    </source>
</evidence>
<dbReference type="Gene3D" id="1.20.120.530">
    <property type="entry name" value="GntR ligand-binding domain-like"/>
    <property type="match status" value="1"/>
</dbReference>
<evidence type="ECO:0000313" key="6">
    <source>
        <dbReference type="Proteomes" id="UP001196870"/>
    </source>
</evidence>
<dbReference type="InterPro" id="IPR008920">
    <property type="entry name" value="TF_FadR/GntR_C"/>
</dbReference>
<accession>A0ABS5EY16</accession>
<evidence type="ECO:0000259" key="4">
    <source>
        <dbReference type="PROSITE" id="PS50949"/>
    </source>
</evidence>
<dbReference type="PANTHER" id="PTHR43537:SF45">
    <property type="entry name" value="GNTR FAMILY REGULATORY PROTEIN"/>
    <property type="match status" value="1"/>
</dbReference>
<dbReference type="Pfam" id="PF07729">
    <property type="entry name" value="FCD"/>
    <property type="match status" value="1"/>
</dbReference>
<feature type="domain" description="HTH gntR-type" evidence="4">
    <location>
        <begin position="1"/>
        <end position="68"/>
    </location>
</feature>
<dbReference type="SUPFAM" id="SSF46785">
    <property type="entry name" value="Winged helix' DNA-binding domain"/>
    <property type="match status" value="1"/>
</dbReference>
<comment type="caution">
    <text evidence="5">The sequence shown here is derived from an EMBL/GenBank/DDBJ whole genome shotgun (WGS) entry which is preliminary data.</text>
</comment>
<dbReference type="PRINTS" id="PR00035">
    <property type="entry name" value="HTHGNTR"/>
</dbReference>
<dbReference type="SMART" id="SM00345">
    <property type="entry name" value="HTH_GNTR"/>
    <property type="match status" value="1"/>
</dbReference>
<proteinExistence type="predicted"/>
<reference evidence="6" key="1">
    <citation type="journal article" date="2021" name="Syst. Appl. Microbiol.">
        <title>Roseomonas hellenica sp. nov., isolated from roots of wild-growing Alkanna tinctoria.</title>
        <authorList>
            <person name="Rat A."/>
            <person name="Naranjo H.D."/>
            <person name="Lebbe L."/>
            <person name="Cnockaert M."/>
            <person name="Krigas N."/>
            <person name="Grigoriadou K."/>
            <person name="Maloupa E."/>
            <person name="Willems A."/>
        </authorList>
    </citation>
    <scope>NUCLEOTIDE SEQUENCE [LARGE SCALE GENOMIC DNA]</scope>
    <source>
        <strain evidence="6">LMG 31523</strain>
    </source>
</reference>
<dbReference type="EMBL" id="JAAGBB010000013">
    <property type="protein sequence ID" value="MBR0665184.1"/>
    <property type="molecule type" value="Genomic_DNA"/>
</dbReference>
<dbReference type="PROSITE" id="PS50949">
    <property type="entry name" value="HTH_GNTR"/>
    <property type="match status" value="1"/>
</dbReference>
<dbReference type="SMART" id="SM00895">
    <property type="entry name" value="FCD"/>
    <property type="match status" value="1"/>
</dbReference>
<gene>
    <name evidence="5" type="ORF">GXW71_12540</name>
</gene>
<keyword evidence="2" id="KW-0238">DNA-binding</keyword>
<dbReference type="InterPro" id="IPR036388">
    <property type="entry name" value="WH-like_DNA-bd_sf"/>
</dbReference>
<dbReference type="SUPFAM" id="SSF48008">
    <property type="entry name" value="GntR ligand-binding domain-like"/>
    <property type="match status" value="1"/>
</dbReference>
<keyword evidence="6" id="KW-1185">Reference proteome</keyword>
<sequence>MRSTDRLYEQVKAMVTAYRLRPGERINEVELARQFGVSRTPLREALNRLASEGFLSATANRGYHIRPLDPQRVLTLYEYRAVVEVGALRLAAERASTAALDELAGFAARSRDEPDDDVQAVRLLALDEEFHERLAALSGNDEFLRSIRSLNDRIRFVRWVDMQNRRSGTQGEHMEIVRHLQARDTDAAAALLRRHITRRLDQIVEVIKAGYAEIYTDNALAAHVVGQAPAPIP</sequence>
<evidence type="ECO:0000313" key="5">
    <source>
        <dbReference type="EMBL" id="MBR0665184.1"/>
    </source>
</evidence>
<dbReference type="CDD" id="cd07377">
    <property type="entry name" value="WHTH_GntR"/>
    <property type="match status" value="1"/>
</dbReference>
<name>A0ABS5EY16_9PROT</name>
<dbReference type="InterPro" id="IPR000524">
    <property type="entry name" value="Tscrpt_reg_HTH_GntR"/>
</dbReference>
<protein>
    <submittedName>
        <fullName evidence="5">GntR family transcriptional regulator</fullName>
    </submittedName>
</protein>
<keyword evidence="3" id="KW-0804">Transcription</keyword>
<dbReference type="PANTHER" id="PTHR43537">
    <property type="entry name" value="TRANSCRIPTIONAL REGULATOR, GNTR FAMILY"/>
    <property type="match status" value="1"/>
</dbReference>
<dbReference type="InterPro" id="IPR036390">
    <property type="entry name" value="WH_DNA-bd_sf"/>
</dbReference>
<evidence type="ECO:0000256" key="2">
    <source>
        <dbReference type="ARBA" id="ARBA00023125"/>
    </source>
</evidence>
<dbReference type="Pfam" id="PF00392">
    <property type="entry name" value="GntR"/>
    <property type="match status" value="1"/>
</dbReference>
<dbReference type="InterPro" id="IPR000485">
    <property type="entry name" value="AsnC-type_HTH_dom"/>
</dbReference>
<dbReference type="InterPro" id="IPR011711">
    <property type="entry name" value="GntR_C"/>
</dbReference>
<evidence type="ECO:0000256" key="1">
    <source>
        <dbReference type="ARBA" id="ARBA00023015"/>
    </source>
</evidence>